<dbReference type="PANTHER" id="PTHR12677:SF55">
    <property type="entry name" value="UNDECAPRENYL PHOSPHATE TRANSPORTER SAOUHSC_00901-RELATED"/>
    <property type="match status" value="1"/>
</dbReference>
<dbReference type="GO" id="GO:0005886">
    <property type="term" value="C:plasma membrane"/>
    <property type="evidence" value="ECO:0007669"/>
    <property type="project" value="UniProtKB-SubCell"/>
</dbReference>
<keyword evidence="2 6" id="KW-1003">Cell membrane</keyword>
<evidence type="ECO:0000256" key="4">
    <source>
        <dbReference type="ARBA" id="ARBA00022989"/>
    </source>
</evidence>
<evidence type="ECO:0000313" key="8">
    <source>
        <dbReference type="EMBL" id="QNB46255.1"/>
    </source>
</evidence>
<organism evidence="8 9">
    <name type="scientific">Thermanaerosceptrum fracticalcis</name>
    <dbReference type="NCBI Taxonomy" id="1712410"/>
    <lineage>
        <taxon>Bacteria</taxon>
        <taxon>Bacillati</taxon>
        <taxon>Bacillota</taxon>
        <taxon>Clostridia</taxon>
        <taxon>Eubacteriales</taxon>
        <taxon>Peptococcaceae</taxon>
        <taxon>Thermanaerosceptrum</taxon>
    </lineage>
</organism>
<dbReference type="EMBL" id="CP045798">
    <property type="protein sequence ID" value="QNB46255.1"/>
    <property type="molecule type" value="Genomic_DNA"/>
</dbReference>
<feature type="domain" description="VTT" evidence="7">
    <location>
        <begin position="90"/>
        <end position="208"/>
    </location>
</feature>
<sequence length="241" mass="27049">MKLEKVYTPSNINSCIDDTAERSNPLPSIQNEKLKAILKILLVVFFSVSMLFSLRYINLTQLVSFLQQYRSWAFFISIGLNVLISVSGLLPSVFLSGANALVFGLFWGGVVSWLGEVTGAVLSFLFYRYFVDSSLHVLAEQTTPYRFLQNFTPANGFKAVMVARLLPLIPSGLVNLLAALTRIPLTTFVAATALGKIPSLVFETFVGHDLLLWQTYWPRLLVLLFLSALVYIAFRYISQKY</sequence>
<evidence type="ECO:0000256" key="5">
    <source>
        <dbReference type="ARBA" id="ARBA00023136"/>
    </source>
</evidence>
<dbReference type="Proteomes" id="UP000515847">
    <property type="component" value="Chromosome"/>
</dbReference>
<evidence type="ECO:0000313" key="9">
    <source>
        <dbReference type="Proteomes" id="UP000515847"/>
    </source>
</evidence>
<keyword evidence="5 6" id="KW-0472">Membrane</keyword>
<dbReference type="KEGG" id="tfr:BR63_07975"/>
<keyword evidence="4 6" id="KW-1133">Transmembrane helix</keyword>
<feature type="transmembrane region" description="Helical" evidence="6">
    <location>
        <begin position="100"/>
        <end position="127"/>
    </location>
</feature>
<feature type="transmembrane region" description="Helical" evidence="6">
    <location>
        <begin position="36"/>
        <end position="57"/>
    </location>
</feature>
<evidence type="ECO:0000256" key="6">
    <source>
        <dbReference type="RuleBase" id="RU366058"/>
    </source>
</evidence>
<reference evidence="8 9" key="1">
    <citation type="journal article" date="2019" name="Front. Microbiol.">
        <title>Thermoanaerosceptrum fracticalcis gen. nov. sp. nov., a Novel Fumarate-Fermenting Microorganism From a Deep Fractured Carbonate Aquifer of the US Great Basin.</title>
        <authorList>
            <person name="Hamilton-Brehm S.D."/>
            <person name="Stewart L.E."/>
            <person name="Zavarin M."/>
            <person name="Caldwell M."/>
            <person name="Lawson P.A."/>
            <person name="Onstott T.C."/>
            <person name="Grzymski J."/>
            <person name="Neveux I."/>
            <person name="Lollar B.S."/>
            <person name="Russell C.E."/>
            <person name="Moser D.P."/>
        </authorList>
    </citation>
    <scope>NUCLEOTIDE SEQUENCE [LARGE SCALE GENOMIC DNA]</scope>
    <source>
        <strain evidence="8 9">DRI-13</strain>
    </source>
</reference>
<accession>A0A7G6E2F1</accession>
<name>A0A7G6E2F1_THEFR</name>
<dbReference type="PANTHER" id="PTHR12677">
    <property type="entry name" value="GOLGI APPARATUS MEMBRANE PROTEIN TVP38-RELATED"/>
    <property type="match status" value="1"/>
</dbReference>
<feature type="transmembrane region" description="Helical" evidence="6">
    <location>
        <begin position="217"/>
        <end position="237"/>
    </location>
</feature>
<keyword evidence="9" id="KW-1185">Reference proteome</keyword>
<evidence type="ECO:0000256" key="1">
    <source>
        <dbReference type="ARBA" id="ARBA00004651"/>
    </source>
</evidence>
<evidence type="ECO:0000259" key="7">
    <source>
        <dbReference type="Pfam" id="PF09335"/>
    </source>
</evidence>
<dbReference type="Pfam" id="PF09335">
    <property type="entry name" value="VTT_dom"/>
    <property type="match status" value="1"/>
</dbReference>
<protein>
    <recommendedName>
        <fullName evidence="6">TVP38/TMEM64 family membrane protein</fullName>
    </recommendedName>
</protein>
<evidence type="ECO:0000256" key="2">
    <source>
        <dbReference type="ARBA" id="ARBA00022475"/>
    </source>
</evidence>
<feature type="transmembrane region" description="Helical" evidence="6">
    <location>
        <begin position="69"/>
        <end position="94"/>
    </location>
</feature>
<comment type="similarity">
    <text evidence="6">Belongs to the TVP38/TMEM64 family.</text>
</comment>
<dbReference type="InterPro" id="IPR032816">
    <property type="entry name" value="VTT_dom"/>
</dbReference>
<comment type="subcellular location">
    <subcellularLocation>
        <location evidence="1 6">Cell membrane</location>
        <topology evidence="1 6">Multi-pass membrane protein</topology>
    </subcellularLocation>
</comment>
<proteinExistence type="inferred from homology"/>
<gene>
    <name evidence="8" type="ORF">BR63_07975</name>
</gene>
<dbReference type="AlphaFoldDB" id="A0A7G6E2F1"/>
<evidence type="ECO:0000256" key="3">
    <source>
        <dbReference type="ARBA" id="ARBA00022692"/>
    </source>
</evidence>
<keyword evidence="3 6" id="KW-0812">Transmembrane</keyword>
<feature type="transmembrane region" description="Helical" evidence="6">
    <location>
        <begin position="173"/>
        <end position="197"/>
    </location>
</feature>
<dbReference type="InterPro" id="IPR015414">
    <property type="entry name" value="TMEM64"/>
</dbReference>